<organism evidence="2 3">
    <name type="scientific">Quercus lobata</name>
    <name type="common">Valley oak</name>
    <dbReference type="NCBI Taxonomy" id="97700"/>
    <lineage>
        <taxon>Eukaryota</taxon>
        <taxon>Viridiplantae</taxon>
        <taxon>Streptophyta</taxon>
        <taxon>Embryophyta</taxon>
        <taxon>Tracheophyta</taxon>
        <taxon>Spermatophyta</taxon>
        <taxon>Magnoliopsida</taxon>
        <taxon>eudicotyledons</taxon>
        <taxon>Gunneridae</taxon>
        <taxon>Pentapetalae</taxon>
        <taxon>rosids</taxon>
        <taxon>fabids</taxon>
        <taxon>Fagales</taxon>
        <taxon>Fagaceae</taxon>
        <taxon>Quercus</taxon>
    </lineage>
</organism>
<keyword evidence="3" id="KW-1185">Reference proteome</keyword>
<dbReference type="PANTHER" id="PTHR45125:SF3">
    <property type="entry name" value="NO-APICAL-MERISTEM-ASSOCIATED CARBOXY-TERMINAL DOMAIN PROTEIN"/>
    <property type="match status" value="1"/>
</dbReference>
<evidence type="ECO:0008006" key="4">
    <source>
        <dbReference type="Google" id="ProtNLM"/>
    </source>
</evidence>
<dbReference type="InParanoid" id="A0A7N2LC65"/>
<name>A0A7N2LC65_QUELO</name>
<feature type="region of interest" description="Disordered" evidence="1">
    <location>
        <begin position="1"/>
        <end position="22"/>
    </location>
</feature>
<protein>
    <recommendedName>
        <fullName evidence="4">No apical meristem-associated C-terminal domain-containing protein</fullName>
    </recommendedName>
</protein>
<evidence type="ECO:0000313" key="3">
    <source>
        <dbReference type="Proteomes" id="UP000594261"/>
    </source>
</evidence>
<reference evidence="2" key="2">
    <citation type="submission" date="2021-01" db="UniProtKB">
        <authorList>
            <consortium name="EnsemblPlants"/>
        </authorList>
    </citation>
    <scope>IDENTIFICATION</scope>
</reference>
<evidence type="ECO:0000256" key="1">
    <source>
        <dbReference type="SAM" id="MobiDB-lite"/>
    </source>
</evidence>
<dbReference type="EMBL" id="LRBV02000004">
    <property type="status" value="NOT_ANNOTATED_CDS"/>
    <property type="molecule type" value="Genomic_DNA"/>
</dbReference>
<sequence length="158" mass="18281">MSVQDSPSEAEIVTPAKKSKRGGNFSVEEDKLLVLAWLNTSVDAVHHGGNNDQNNKAPFYTKIAKYFHDHKKDSTRTVIDAKDLFKEIYNCNFQFEHCWLLLKNLPKWTLNKPRENLRKELPQTPDSIEQDQAGRDDVLLDDTMDFRRPIGRKVEKPN</sequence>
<dbReference type="PANTHER" id="PTHR45125">
    <property type="entry name" value="F21J9.4-RELATED"/>
    <property type="match status" value="1"/>
</dbReference>
<dbReference type="EnsemblPlants" id="QL04p000024:mrna">
    <property type="protein sequence ID" value="QL04p000024:mrna"/>
    <property type="gene ID" value="QL04p000024"/>
</dbReference>
<dbReference type="Proteomes" id="UP000594261">
    <property type="component" value="Chromosome 4"/>
</dbReference>
<dbReference type="Gramene" id="QL04p000024:mrna">
    <property type="protein sequence ID" value="QL04p000024:mrna"/>
    <property type="gene ID" value="QL04p000024"/>
</dbReference>
<feature type="region of interest" description="Disordered" evidence="1">
    <location>
        <begin position="119"/>
        <end position="158"/>
    </location>
</feature>
<accession>A0A7N2LC65</accession>
<evidence type="ECO:0000313" key="2">
    <source>
        <dbReference type="EnsemblPlants" id="QL04p000024:mrna"/>
    </source>
</evidence>
<proteinExistence type="predicted"/>
<feature type="compositionally biased region" description="Basic and acidic residues" evidence="1">
    <location>
        <begin position="132"/>
        <end position="158"/>
    </location>
</feature>
<reference evidence="2 3" key="1">
    <citation type="journal article" date="2016" name="G3 (Bethesda)">
        <title>First Draft Assembly and Annotation of the Genome of a California Endemic Oak Quercus lobata Nee (Fagaceae).</title>
        <authorList>
            <person name="Sork V.L."/>
            <person name="Fitz-Gibbon S.T."/>
            <person name="Puiu D."/>
            <person name="Crepeau M."/>
            <person name="Gugger P.F."/>
            <person name="Sherman R."/>
            <person name="Stevens K."/>
            <person name="Langley C.H."/>
            <person name="Pellegrini M."/>
            <person name="Salzberg S.L."/>
        </authorList>
    </citation>
    <scope>NUCLEOTIDE SEQUENCE [LARGE SCALE GENOMIC DNA]</scope>
    <source>
        <strain evidence="2 3">cv. SW786</strain>
    </source>
</reference>
<dbReference type="AlphaFoldDB" id="A0A7N2LC65"/>